<dbReference type="InterPro" id="IPR006935">
    <property type="entry name" value="Helicase/UvrB_N"/>
</dbReference>
<sequence>MMPHVSSLTRDLEFGFLNASLPADQLHNPVLISNAEDNTMLRALKEELARSKSFIFSVAFITSSGLAILKQALHEFAGSGTIITSRYLDFNEPDVFRELLNLDGVDVYVDPGIEEGFHAKGYVFEQQYGITAIIGSSNLTDRALMVNQEWNLRFSALPDGHVVSQLHAAVARQRDRALRLTRDWIEHYEATRVARSLVVKHDRLVDMTAEGELIVPNMMQAEALDKLGEVIDAGEKRAVIISATGTGKTILAALAVRSAKPQRLLFVVHREQILTKAVEEFRKVLRAPSSDFGLFVGGKKQIDRKYVFASYQSLSRPDTLPTIDPRGFDYIIIDEVHRAGAESYRQLIDHFKPSFLLGLTATPERTDGFNIFELFDYNVPYEIRLHDALRSKMLAPFHYYGVADFEDRQGRVPNDESSLEELVSDERIDYLLEMLRVYGYPRGVKGLVFCSRKKEAELLSAKLNQRLFNGQVLRTIALTGSDTEAAREDAVARLEAGELDYILTVDIFNEGIDIPSINQIIMLRGTQSSIIFTQQLGRGLRKAEGKDHLRVIDFIGNYANNYLIPIALTGDHSANKDSLREKIISSETKGVSLGTSSINFDRISQERILNSLAKVQLAGKREFKEAISTLRHRLGQIPKLIDFARFDTIDPFVLASKFGDYWSLLHSLGFVDNGPVPREAQYLKFLSTEILNGLRPHETLLLQSLLRETSMTRTDFRMLLEGHNTTSAPAMLSSVERMLTLEFFNARRRKQLGDISLIRVEQDTLSIDPEFAGLYYSYAAHSEPLHAAQSFRAHVDDLLETSLFLNKAQHSWRGELVVGNRYSRKDACRLLLWESNQESTIYGYKIDKATSTCPIFVTYDKDPDVSASTKYLDEFHSPSLMTWFSRSDRTLHSNELQPILHHQVPLYLFVKKSDADGTDFFYLGTAESKNAIQTTMQGEGDRAHDVVTMGLQLDSPVELGLFRYLVDSGTLPTHGKD</sequence>
<evidence type="ECO:0000313" key="4">
    <source>
        <dbReference type="EMBL" id="MFC6146405.1"/>
    </source>
</evidence>
<accession>A0ABW1QDX6</accession>
<dbReference type="CDD" id="cd09204">
    <property type="entry name" value="PLDc_N_DEXD_b2"/>
    <property type="match status" value="1"/>
</dbReference>
<dbReference type="InterPro" id="IPR021835">
    <property type="entry name" value="DUF3427"/>
</dbReference>
<keyword evidence="4" id="KW-0547">Nucleotide-binding</keyword>
<keyword evidence="4" id="KW-0067">ATP-binding</keyword>
<keyword evidence="4" id="KW-0378">Hydrolase</keyword>
<dbReference type="InterPro" id="IPR050742">
    <property type="entry name" value="Helicase_Restrict-Modif_Enz"/>
</dbReference>
<keyword evidence="5" id="KW-1185">Reference proteome</keyword>
<dbReference type="InterPro" id="IPR058403">
    <property type="entry name" value="DUF8090"/>
</dbReference>
<dbReference type="GO" id="GO:0004630">
    <property type="term" value="F:phospholipase D activity"/>
    <property type="evidence" value="ECO:0007669"/>
    <property type="project" value="UniProtKB-EC"/>
</dbReference>
<dbReference type="Pfam" id="PF13091">
    <property type="entry name" value="PLDc_2"/>
    <property type="match status" value="1"/>
</dbReference>
<dbReference type="PROSITE" id="PS50035">
    <property type="entry name" value="PLD"/>
    <property type="match status" value="1"/>
</dbReference>
<dbReference type="SUPFAM" id="SSF52540">
    <property type="entry name" value="P-loop containing nucleoside triphosphate hydrolases"/>
    <property type="match status" value="1"/>
</dbReference>
<name>A0ABW1QDX6_9CORY</name>
<dbReference type="PROSITE" id="PS51192">
    <property type="entry name" value="HELICASE_ATP_BIND_1"/>
    <property type="match status" value="1"/>
</dbReference>
<dbReference type="EC" id="3.1.4.4" evidence="4"/>
<dbReference type="CDD" id="cd18799">
    <property type="entry name" value="SF2_C_EcoAI-like"/>
    <property type="match status" value="1"/>
</dbReference>
<dbReference type="Gene3D" id="3.30.870.10">
    <property type="entry name" value="Endonuclease Chain A"/>
    <property type="match status" value="1"/>
</dbReference>
<dbReference type="PANTHER" id="PTHR47396:SF1">
    <property type="entry name" value="ATP-DEPENDENT HELICASE IRC3-RELATED"/>
    <property type="match status" value="1"/>
</dbReference>
<dbReference type="Pfam" id="PF11907">
    <property type="entry name" value="DUF3427"/>
    <property type="match status" value="1"/>
</dbReference>
<dbReference type="SUPFAM" id="SSF56024">
    <property type="entry name" value="Phospholipase D/nuclease"/>
    <property type="match status" value="1"/>
</dbReference>
<dbReference type="InterPro" id="IPR014001">
    <property type="entry name" value="Helicase_ATP-bd"/>
</dbReference>
<dbReference type="Pfam" id="PF26350">
    <property type="entry name" value="DUF8090"/>
    <property type="match status" value="1"/>
</dbReference>
<dbReference type="Pfam" id="PF00271">
    <property type="entry name" value="Helicase_C"/>
    <property type="match status" value="1"/>
</dbReference>
<evidence type="ECO:0000259" key="2">
    <source>
        <dbReference type="PROSITE" id="PS51192"/>
    </source>
</evidence>
<dbReference type="PROSITE" id="PS51194">
    <property type="entry name" value="HELICASE_CTER"/>
    <property type="match status" value="1"/>
</dbReference>
<dbReference type="RefSeq" id="WP_377000910.1">
    <property type="nucleotide sequence ID" value="NZ_JBHSQE010000003.1"/>
</dbReference>
<comment type="caution">
    <text evidence="4">The sequence shown here is derived from an EMBL/GenBank/DDBJ whole genome shotgun (WGS) entry which is preliminary data.</text>
</comment>
<dbReference type="InterPro" id="IPR001736">
    <property type="entry name" value="PLipase_D/transphosphatidylase"/>
</dbReference>
<dbReference type="PANTHER" id="PTHR47396">
    <property type="entry name" value="TYPE I RESTRICTION ENZYME ECOKI R PROTEIN"/>
    <property type="match status" value="1"/>
</dbReference>
<dbReference type="InterPro" id="IPR027417">
    <property type="entry name" value="P-loop_NTPase"/>
</dbReference>
<evidence type="ECO:0000313" key="5">
    <source>
        <dbReference type="Proteomes" id="UP001596244"/>
    </source>
</evidence>
<evidence type="ECO:0000259" key="1">
    <source>
        <dbReference type="PROSITE" id="PS50035"/>
    </source>
</evidence>
<evidence type="ECO:0000259" key="3">
    <source>
        <dbReference type="PROSITE" id="PS51194"/>
    </source>
</evidence>
<dbReference type="InterPro" id="IPR001650">
    <property type="entry name" value="Helicase_C-like"/>
</dbReference>
<proteinExistence type="predicted"/>
<gene>
    <name evidence="4" type="ORF">ACFPUZ_06245</name>
</gene>
<dbReference type="Pfam" id="PF04851">
    <property type="entry name" value="ResIII"/>
    <property type="match status" value="1"/>
</dbReference>
<dbReference type="GO" id="GO:0004386">
    <property type="term" value="F:helicase activity"/>
    <property type="evidence" value="ECO:0007669"/>
    <property type="project" value="UniProtKB-KW"/>
</dbReference>
<dbReference type="SMART" id="SM00490">
    <property type="entry name" value="HELICc"/>
    <property type="match status" value="1"/>
</dbReference>
<reference evidence="5" key="1">
    <citation type="journal article" date="2019" name="Int. J. Syst. Evol. Microbiol.">
        <title>The Global Catalogue of Microorganisms (GCM) 10K type strain sequencing project: providing services to taxonomists for standard genome sequencing and annotation.</title>
        <authorList>
            <consortium name="The Broad Institute Genomics Platform"/>
            <consortium name="The Broad Institute Genome Sequencing Center for Infectious Disease"/>
            <person name="Wu L."/>
            <person name="Ma J."/>
        </authorList>
    </citation>
    <scope>NUCLEOTIDE SEQUENCE [LARGE SCALE GENOMIC DNA]</scope>
    <source>
        <strain evidence="5">CCUG 51943</strain>
    </source>
</reference>
<feature type="domain" description="PLD phosphodiesterase" evidence="1">
    <location>
        <begin position="118"/>
        <end position="143"/>
    </location>
</feature>
<keyword evidence="4" id="KW-0347">Helicase</keyword>
<dbReference type="Gene3D" id="3.40.50.300">
    <property type="entry name" value="P-loop containing nucleotide triphosphate hydrolases"/>
    <property type="match status" value="2"/>
</dbReference>
<dbReference type="EC" id="3.6.4.-" evidence="4"/>
<dbReference type="Proteomes" id="UP001596244">
    <property type="component" value="Unassembled WGS sequence"/>
</dbReference>
<protein>
    <submittedName>
        <fullName evidence="4">DEAD/DEAH box helicase</fullName>
        <ecNumber evidence="4">3.1.4.4</ecNumber>
        <ecNumber evidence="4">3.6.4.-</ecNumber>
    </submittedName>
</protein>
<dbReference type="CDD" id="cd18032">
    <property type="entry name" value="DEXHc_RE_I_III_res"/>
    <property type="match status" value="1"/>
</dbReference>
<organism evidence="4 5">
    <name type="scientific">Corynebacterium nasicanis</name>
    <dbReference type="NCBI Taxonomy" id="1448267"/>
    <lineage>
        <taxon>Bacteria</taxon>
        <taxon>Bacillati</taxon>
        <taxon>Actinomycetota</taxon>
        <taxon>Actinomycetes</taxon>
        <taxon>Mycobacteriales</taxon>
        <taxon>Corynebacteriaceae</taxon>
        <taxon>Corynebacterium</taxon>
    </lineage>
</organism>
<feature type="domain" description="Helicase C-terminal" evidence="3">
    <location>
        <begin position="427"/>
        <end position="599"/>
    </location>
</feature>
<dbReference type="InterPro" id="IPR025202">
    <property type="entry name" value="PLD-like_dom"/>
</dbReference>
<feature type="domain" description="Helicase ATP-binding" evidence="2">
    <location>
        <begin position="229"/>
        <end position="381"/>
    </location>
</feature>
<dbReference type="SMART" id="SM00487">
    <property type="entry name" value="DEXDc"/>
    <property type="match status" value="1"/>
</dbReference>
<dbReference type="EMBL" id="JBHSQE010000003">
    <property type="protein sequence ID" value="MFC6146405.1"/>
    <property type="molecule type" value="Genomic_DNA"/>
</dbReference>